<dbReference type="Gene3D" id="2.40.50.1070">
    <property type="match status" value="1"/>
</dbReference>
<dbReference type="PROSITE" id="PS01230">
    <property type="entry name" value="TRMA_1"/>
    <property type="match status" value="1"/>
</dbReference>
<dbReference type="GO" id="GO:0070041">
    <property type="term" value="F:rRNA (uridine-C5-)-methyltransferase activity"/>
    <property type="evidence" value="ECO:0007669"/>
    <property type="project" value="TreeGrafter"/>
</dbReference>
<dbReference type="InterPro" id="IPR002792">
    <property type="entry name" value="TRAM_dom"/>
</dbReference>
<dbReference type="EMBL" id="JXJT01000004">
    <property type="protein sequence ID" value="PCS04240.1"/>
    <property type="molecule type" value="Genomic_DNA"/>
</dbReference>
<keyword evidence="1 4" id="KW-0489">Methyltransferase</keyword>
<feature type="binding site" evidence="4">
    <location>
        <position position="314"/>
    </location>
    <ligand>
        <name>S-adenosyl-L-methionine</name>
        <dbReference type="ChEBI" id="CHEBI:59789"/>
    </ligand>
</feature>
<dbReference type="PANTHER" id="PTHR11061:SF30">
    <property type="entry name" value="TRNA (URACIL(54)-C(5))-METHYLTRANSFERASE"/>
    <property type="match status" value="1"/>
</dbReference>
<evidence type="ECO:0000256" key="5">
    <source>
        <dbReference type="PROSITE-ProRule" id="PRU10015"/>
    </source>
</evidence>
<dbReference type="FunFam" id="3.40.50.150:FF:000009">
    <property type="entry name" value="23S rRNA (Uracil(1939)-C(5))-methyltransferase RlmD"/>
    <property type="match status" value="1"/>
</dbReference>
<organism evidence="8 9">
    <name type="scientific">Pseudolactococcus chungangensis CAU 28 = DSM 22330</name>
    <dbReference type="NCBI Taxonomy" id="1122154"/>
    <lineage>
        <taxon>Bacteria</taxon>
        <taxon>Bacillati</taxon>
        <taxon>Bacillota</taxon>
        <taxon>Bacilli</taxon>
        <taxon>Lactobacillales</taxon>
        <taxon>Streptococcaceae</taxon>
        <taxon>Pseudolactococcus</taxon>
    </lineage>
</organism>
<dbReference type="CDD" id="cd02440">
    <property type="entry name" value="AdoMet_MTases"/>
    <property type="match status" value="1"/>
</dbReference>
<dbReference type="GO" id="GO:0070475">
    <property type="term" value="P:rRNA base methylation"/>
    <property type="evidence" value="ECO:0007669"/>
    <property type="project" value="TreeGrafter"/>
</dbReference>
<dbReference type="PROSITE" id="PS50926">
    <property type="entry name" value="TRAM"/>
    <property type="match status" value="1"/>
</dbReference>
<gene>
    <name evidence="7" type="ORF">RR45_GL001544</name>
    <name evidence="8" type="ORF">SAMN02746068_00244</name>
</gene>
<dbReference type="OrthoDB" id="9804590at2"/>
<dbReference type="Gene3D" id="2.40.50.140">
    <property type="entry name" value="Nucleic acid-binding proteins"/>
    <property type="match status" value="1"/>
</dbReference>
<protein>
    <submittedName>
        <fullName evidence="8">23S rRNA (Uracil1939-C5)-methyltransferase</fullName>
    </submittedName>
    <submittedName>
        <fullName evidence="7">RNA methyltransferase</fullName>
    </submittedName>
</protein>
<dbReference type="FunFam" id="2.40.50.1070:FF:000003">
    <property type="entry name" value="23S rRNA (Uracil-5-)-methyltransferase RumA"/>
    <property type="match status" value="1"/>
</dbReference>
<dbReference type="Proteomes" id="UP000185655">
    <property type="component" value="Unassembled WGS sequence"/>
</dbReference>
<dbReference type="RefSeq" id="WP_031365574.1">
    <property type="nucleotide sequence ID" value="NZ_FPKS01000001.1"/>
</dbReference>
<accession>A0A1K2H5L2</accession>
<sequence>MTNFNKNDIFEVQVIDLTHEGSGVVKIDGYPFFVENALPGETIEMRILKTGKKFGFGKVETYLTISEHRVTDINLDYLRTGIADFGHLAYAEQLKFKRKQIVELLSKTAHKADFPVLETIASPGVTKYRNKASIPVRSVNGVLETGFFRKHSHTLVPVEDFFIQQPEIDEVVIAVRDLLRQFGLKAYNEIENTGFVRNVVVRRAHATGEIMVIFVTRKVSFFKVDGVISALTKQFPAIKSIMQNVNASTGNNIFGSDWNILFGQDFITDIMLGRKYDISAPSFYQVNTPAAEVLYAKAIEFADLNADDVVIDAYSGIGTIGLSFADKVKHVYGVEVVEAAVENARKNAELNGIDNVTYVTGKAEKVMGDWVTEGVKPDVILVDPPRKGLDESFITSAASVGTRSIVYISCNAATFARDVVRFEELGYALEKVQPVDLFPQTHHVECVGLLTRVKD</sequence>
<feature type="binding site" evidence="4">
    <location>
        <position position="285"/>
    </location>
    <ligand>
        <name>S-adenosyl-L-methionine</name>
        <dbReference type="ChEBI" id="CHEBI:59789"/>
    </ligand>
</feature>
<feature type="binding site" evidence="4">
    <location>
        <position position="383"/>
    </location>
    <ligand>
        <name>S-adenosyl-L-methionine</name>
        <dbReference type="ChEBI" id="CHEBI:59789"/>
    </ligand>
</feature>
<dbReference type="InterPro" id="IPR030390">
    <property type="entry name" value="MeTrfase_TrmA_AS"/>
</dbReference>
<feature type="domain" description="TRAM" evidence="6">
    <location>
        <begin position="3"/>
        <end position="61"/>
    </location>
</feature>
<evidence type="ECO:0000313" key="9">
    <source>
        <dbReference type="Proteomes" id="UP000185655"/>
    </source>
</evidence>
<reference evidence="7 10" key="1">
    <citation type="submission" date="2014-12" db="EMBL/GenBank/DDBJ databases">
        <title>Draft genome sequences of 10 type strains of Lactococcus.</title>
        <authorList>
            <person name="Sun Z."/>
            <person name="Zhong Z."/>
            <person name="Liu W."/>
            <person name="Zhang W."/>
            <person name="Zhang H."/>
        </authorList>
    </citation>
    <scope>NUCLEOTIDE SEQUENCE [LARGE SCALE GENOMIC DNA]</scope>
    <source>
        <strain evidence="7 10">DSM 22330</strain>
    </source>
</reference>
<dbReference type="PROSITE" id="PS01231">
    <property type="entry name" value="TRMA_2"/>
    <property type="match status" value="1"/>
</dbReference>
<keyword evidence="3 4" id="KW-0949">S-adenosyl-L-methionine</keyword>
<dbReference type="PANTHER" id="PTHR11061">
    <property type="entry name" value="RNA M5U METHYLTRANSFERASE"/>
    <property type="match status" value="1"/>
</dbReference>
<evidence type="ECO:0000313" key="8">
    <source>
        <dbReference type="EMBL" id="SFZ70539.1"/>
    </source>
</evidence>
<dbReference type="SUPFAM" id="SSF50249">
    <property type="entry name" value="Nucleic acid-binding proteins"/>
    <property type="match status" value="1"/>
</dbReference>
<dbReference type="STRING" id="1122154.SAMN02746068_00244"/>
<keyword evidence="2 4" id="KW-0808">Transferase</keyword>
<dbReference type="InterPro" id="IPR030391">
    <property type="entry name" value="MeTrfase_TrmA_CS"/>
</dbReference>
<comment type="similarity">
    <text evidence="4">Belongs to the class I-like SAM-binding methyltransferase superfamily. RNA M5U methyltransferase family.</text>
</comment>
<feature type="binding site" evidence="4">
    <location>
        <position position="335"/>
    </location>
    <ligand>
        <name>S-adenosyl-L-methionine</name>
        <dbReference type="ChEBI" id="CHEBI:59789"/>
    </ligand>
</feature>
<proteinExistence type="inferred from homology"/>
<dbReference type="Gene3D" id="3.40.50.150">
    <property type="entry name" value="Vaccinia Virus protein VP39"/>
    <property type="match status" value="1"/>
</dbReference>
<evidence type="ECO:0000259" key="6">
    <source>
        <dbReference type="PROSITE" id="PS50926"/>
    </source>
</evidence>
<dbReference type="Pfam" id="PF05958">
    <property type="entry name" value="tRNA_U5-meth_tr"/>
    <property type="match status" value="1"/>
</dbReference>
<evidence type="ECO:0000256" key="2">
    <source>
        <dbReference type="ARBA" id="ARBA00022679"/>
    </source>
</evidence>
<name>A0A1K2H5L2_9LACT</name>
<evidence type="ECO:0000313" key="10">
    <source>
        <dbReference type="Proteomes" id="UP000218979"/>
    </source>
</evidence>
<dbReference type="InterPro" id="IPR010280">
    <property type="entry name" value="U5_MeTrfase_fam"/>
</dbReference>
<keyword evidence="10" id="KW-1185">Reference proteome</keyword>
<feature type="active site" evidence="5">
    <location>
        <position position="410"/>
    </location>
</feature>
<evidence type="ECO:0000256" key="3">
    <source>
        <dbReference type="ARBA" id="ARBA00022691"/>
    </source>
</evidence>
<dbReference type="SUPFAM" id="SSF53335">
    <property type="entry name" value="S-adenosyl-L-methionine-dependent methyltransferases"/>
    <property type="match status" value="1"/>
</dbReference>
<dbReference type="NCBIfam" id="TIGR00479">
    <property type="entry name" value="rumA"/>
    <property type="match status" value="1"/>
</dbReference>
<dbReference type="AlphaFoldDB" id="A0A1K2H5L2"/>
<evidence type="ECO:0000256" key="4">
    <source>
        <dbReference type="PROSITE-ProRule" id="PRU01024"/>
    </source>
</evidence>
<dbReference type="InterPro" id="IPR029063">
    <property type="entry name" value="SAM-dependent_MTases_sf"/>
</dbReference>
<dbReference type="InterPro" id="IPR012340">
    <property type="entry name" value="NA-bd_OB-fold"/>
</dbReference>
<dbReference type="PROSITE" id="PS51687">
    <property type="entry name" value="SAM_MT_RNA_M5U"/>
    <property type="match status" value="1"/>
</dbReference>
<feature type="active site" description="Nucleophile" evidence="4">
    <location>
        <position position="410"/>
    </location>
</feature>
<reference evidence="8 9" key="2">
    <citation type="submission" date="2016-11" db="EMBL/GenBank/DDBJ databases">
        <authorList>
            <person name="Jaros S."/>
            <person name="Januszkiewicz K."/>
            <person name="Wedrychowicz H."/>
        </authorList>
    </citation>
    <scope>NUCLEOTIDE SEQUENCE [LARGE SCALE GENOMIC DNA]</scope>
    <source>
        <strain evidence="8 9">DSM 22330</strain>
    </source>
</reference>
<evidence type="ECO:0000313" key="7">
    <source>
        <dbReference type="EMBL" id="PCS04240.1"/>
    </source>
</evidence>
<dbReference type="EMBL" id="FPKS01000001">
    <property type="protein sequence ID" value="SFZ70539.1"/>
    <property type="molecule type" value="Genomic_DNA"/>
</dbReference>
<evidence type="ECO:0000256" key="1">
    <source>
        <dbReference type="ARBA" id="ARBA00022603"/>
    </source>
</evidence>
<dbReference type="Proteomes" id="UP000218979">
    <property type="component" value="Unassembled WGS sequence"/>
</dbReference>